<organism evidence="2 3">
    <name type="scientific">Plutella xylostella</name>
    <name type="common">Diamondback moth</name>
    <name type="synonym">Plutella maculipennis</name>
    <dbReference type="NCBI Taxonomy" id="51655"/>
    <lineage>
        <taxon>Eukaryota</taxon>
        <taxon>Metazoa</taxon>
        <taxon>Ecdysozoa</taxon>
        <taxon>Arthropoda</taxon>
        <taxon>Hexapoda</taxon>
        <taxon>Insecta</taxon>
        <taxon>Pterygota</taxon>
        <taxon>Neoptera</taxon>
        <taxon>Endopterygota</taxon>
        <taxon>Lepidoptera</taxon>
        <taxon>Glossata</taxon>
        <taxon>Ditrysia</taxon>
        <taxon>Yponomeutoidea</taxon>
        <taxon>Plutellidae</taxon>
        <taxon>Plutella</taxon>
    </lineage>
</organism>
<protein>
    <submittedName>
        <fullName evidence="2">Uncharacterized protein</fullName>
    </submittedName>
</protein>
<reference evidence="2 3" key="1">
    <citation type="submission" date="2021-06" db="EMBL/GenBank/DDBJ databases">
        <title>A haploid diamondback moth (Plutella xylostella L.) genome assembly resolves 31 chromosomes and identifies a diamide resistance mutation.</title>
        <authorList>
            <person name="Ward C.M."/>
            <person name="Perry K.D."/>
            <person name="Baker G."/>
            <person name="Powis K."/>
            <person name="Heckel D.G."/>
            <person name="Baxter S.W."/>
        </authorList>
    </citation>
    <scope>NUCLEOTIDE SEQUENCE [LARGE SCALE GENOMIC DNA]</scope>
    <source>
        <strain evidence="2 3">LV</strain>
        <tissue evidence="2">Single pupa</tissue>
    </source>
</reference>
<accession>A0ABQ7R711</accession>
<name>A0ABQ7R711_PLUXY</name>
<proteinExistence type="predicted"/>
<dbReference type="EMBL" id="JAHIBW010000001">
    <property type="protein sequence ID" value="KAG7313033.1"/>
    <property type="molecule type" value="Genomic_DNA"/>
</dbReference>
<evidence type="ECO:0000313" key="2">
    <source>
        <dbReference type="EMBL" id="KAG7313033.1"/>
    </source>
</evidence>
<evidence type="ECO:0000256" key="1">
    <source>
        <dbReference type="SAM" id="MobiDB-lite"/>
    </source>
</evidence>
<dbReference type="Proteomes" id="UP000823941">
    <property type="component" value="Chromosome 1"/>
</dbReference>
<feature type="region of interest" description="Disordered" evidence="1">
    <location>
        <begin position="27"/>
        <end position="52"/>
    </location>
</feature>
<gene>
    <name evidence="2" type="ORF">JYU34_000114</name>
</gene>
<keyword evidence="3" id="KW-1185">Reference proteome</keyword>
<comment type="caution">
    <text evidence="2">The sequence shown here is derived from an EMBL/GenBank/DDBJ whole genome shotgun (WGS) entry which is preliminary data.</text>
</comment>
<sequence length="52" mass="5443">MNELSDGWCGRVYKRLSGGVRGVVTRSARAAPGGWRGAGRGPARAPPPARSH</sequence>
<evidence type="ECO:0000313" key="3">
    <source>
        <dbReference type="Proteomes" id="UP000823941"/>
    </source>
</evidence>